<dbReference type="AlphaFoldDB" id="A0AAQ3PQI8"/>
<accession>A0AAQ3PQI8</accession>
<reference evidence="2 3" key="1">
    <citation type="submission" date="2024-02" db="EMBL/GenBank/DDBJ databases">
        <title>High-quality chromosome-scale genome assembly of Pensacola bahiagrass (Paspalum notatum Flugge var. saurae).</title>
        <authorList>
            <person name="Vega J.M."/>
            <person name="Podio M."/>
            <person name="Orjuela J."/>
            <person name="Siena L.A."/>
            <person name="Pessino S.C."/>
            <person name="Combes M.C."/>
            <person name="Mariac C."/>
            <person name="Albertini E."/>
            <person name="Pupilli F."/>
            <person name="Ortiz J.P.A."/>
            <person name="Leblanc O."/>
        </authorList>
    </citation>
    <scope>NUCLEOTIDE SEQUENCE [LARGE SCALE GENOMIC DNA]</scope>
    <source>
        <strain evidence="2">R1</strain>
        <tissue evidence="2">Leaf</tissue>
    </source>
</reference>
<dbReference type="EMBL" id="CP144746">
    <property type="protein sequence ID" value="WVZ56352.1"/>
    <property type="molecule type" value="Genomic_DNA"/>
</dbReference>
<keyword evidence="3" id="KW-1185">Reference proteome</keyword>
<name>A0AAQ3PQI8_PASNO</name>
<sequence>MAVSFHRKTYWSDPYGSIRSVYSPVDGSVALRHDRSACPTQPPGTSVSVGWSKLCQTIADELPPLRPCRTKFPVSRSTAATAAAVSSSREPVELDDQIDSLDPFPSPPVRRAKLPSWARVSSADDRSATGESLFITQTTLELPAGEKKPSSNVPPADTSVRFPVRDSPAESVSLAAADELGH</sequence>
<feature type="region of interest" description="Disordered" evidence="1">
    <location>
        <begin position="81"/>
        <end position="182"/>
    </location>
</feature>
<organism evidence="2 3">
    <name type="scientific">Paspalum notatum var. saurae</name>
    <dbReference type="NCBI Taxonomy" id="547442"/>
    <lineage>
        <taxon>Eukaryota</taxon>
        <taxon>Viridiplantae</taxon>
        <taxon>Streptophyta</taxon>
        <taxon>Embryophyta</taxon>
        <taxon>Tracheophyta</taxon>
        <taxon>Spermatophyta</taxon>
        <taxon>Magnoliopsida</taxon>
        <taxon>Liliopsida</taxon>
        <taxon>Poales</taxon>
        <taxon>Poaceae</taxon>
        <taxon>PACMAD clade</taxon>
        <taxon>Panicoideae</taxon>
        <taxon>Andropogonodae</taxon>
        <taxon>Paspaleae</taxon>
        <taxon>Paspalinae</taxon>
        <taxon>Paspalum</taxon>
    </lineage>
</organism>
<proteinExistence type="predicted"/>
<evidence type="ECO:0000256" key="1">
    <source>
        <dbReference type="SAM" id="MobiDB-lite"/>
    </source>
</evidence>
<evidence type="ECO:0000313" key="2">
    <source>
        <dbReference type="EMBL" id="WVZ56352.1"/>
    </source>
</evidence>
<protein>
    <submittedName>
        <fullName evidence="2">Uncharacterized protein</fullName>
    </submittedName>
</protein>
<dbReference type="Proteomes" id="UP001341281">
    <property type="component" value="Chromosome 02"/>
</dbReference>
<gene>
    <name evidence="2" type="ORF">U9M48_006900</name>
</gene>
<evidence type="ECO:0000313" key="3">
    <source>
        <dbReference type="Proteomes" id="UP001341281"/>
    </source>
</evidence>